<dbReference type="Pfam" id="PF05729">
    <property type="entry name" value="NACHT"/>
    <property type="match status" value="1"/>
</dbReference>
<dbReference type="InterPro" id="IPR027417">
    <property type="entry name" value="P-loop_NTPase"/>
</dbReference>
<dbReference type="AlphaFoldDB" id="A0A8I0PAQ3"/>
<sequence>MTSSSPVQNVVVDSTIGTLVQIGVINGPSVLQFVQQAPLPVEALELAAQTLAKNVFRQWREEANAWDIAKPEPIRVRWRASWPDADHPYNVGGEVAGQGDRVGTMAEAFLALRQRRLVVLGEAGAGKTTLAVLLTLDLLTRRLRGADGGPVPVFLSLETWQAERDHLRTWLARRIAEDHPGLPRVDGRHPAERLVSDGQILPVLDGLDELPVHRRAFAVEALNHALRDGDPLILTSRTAAYRDVLRDMRGISAAAVVEALPVRGQDAVAYLESGTSPLHLDRWRPVFEELRESPPEPVALALSNPLMLWLARRGYAQPHTDPAELTDTTRLPTPASIEEHLLEHIVPAVFSPLPHAPDRLHAPGAWDPVRARRHLAFLATFLADRHRTEFAWWQLHRHPLVRVLTVLVVPALCAVTAWIVGASGAVLDRSGATSDLARAGAELPFATALVLTGLLLMFQRLWFRRRDGRPRRLANPFRLGAALRSAGRATSLGRALKAASVVALPTLLLSGWALTTPFAAPLVAMAVCSTLLAPLLLVAISAPSDTEDATSPDELLRDERRALVCSLVTVAPLVGVGQGAMDWLLPEVSGAGVVWALLGWFGAAVVLVPFSPWSRWLLAKVSLAALDRVPWSLMEFLRHAHRAGLLQRSGGVYRFRNLRLQEHFSRRGRRDGRDGRGGGGGRDGRGVRDRSDRRDGPASAGSARNPASREATPTGRHVFSVTRPGYGKPLIAPGRSLFDAEQEPLAGRPNWAVREDEHGFRAWGRHRGLVLGHWNTVALAAPLHFVLFAAYGDWRNGFRFVLFWLAVGVAVTLSGLLRRPLILDLQLTHDRLTYTVGRHQGVVPWRDTARVEVSKVSQRGWKGATYGVVITLYPGAPSPHRKLRVGERRYVVLPLMSLSPAVPADLGAALARYAGARWSAPGPASSAPGEP</sequence>
<protein>
    <recommendedName>
        <fullName evidence="3">NACHT domain-containing protein</fullName>
    </recommendedName>
</protein>
<evidence type="ECO:0000313" key="5">
    <source>
        <dbReference type="Proteomes" id="UP000629287"/>
    </source>
</evidence>
<feature type="domain" description="NACHT" evidence="3">
    <location>
        <begin position="115"/>
        <end position="240"/>
    </location>
</feature>
<comment type="caution">
    <text evidence="4">The sequence shown here is derived from an EMBL/GenBank/DDBJ whole genome shotgun (WGS) entry which is preliminary data.</text>
</comment>
<gene>
    <name evidence="4" type="ORF">H4687_005350</name>
</gene>
<dbReference type="OrthoDB" id="419058at2"/>
<feature type="transmembrane region" description="Helical" evidence="2">
    <location>
        <begin position="443"/>
        <end position="463"/>
    </location>
</feature>
<feature type="compositionally biased region" description="Basic and acidic residues" evidence="1">
    <location>
        <begin position="666"/>
        <end position="696"/>
    </location>
</feature>
<name>A0A8I0PAQ3_9ACTN</name>
<dbReference type="Proteomes" id="UP000629287">
    <property type="component" value="Unassembled WGS sequence"/>
</dbReference>
<evidence type="ECO:0000259" key="3">
    <source>
        <dbReference type="PROSITE" id="PS50837"/>
    </source>
</evidence>
<dbReference type="Gene3D" id="3.40.50.300">
    <property type="entry name" value="P-loop containing nucleotide triphosphate hydrolases"/>
    <property type="match status" value="1"/>
</dbReference>
<keyword evidence="2" id="KW-1133">Transmembrane helix</keyword>
<dbReference type="EMBL" id="JADBGF010000001">
    <property type="protein sequence ID" value="MBE1599221.1"/>
    <property type="molecule type" value="Genomic_DNA"/>
</dbReference>
<evidence type="ECO:0000313" key="4">
    <source>
        <dbReference type="EMBL" id="MBE1599221.1"/>
    </source>
</evidence>
<keyword evidence="5" id="KW-1185">Reference proteome</keyword>
<dbReference type="InterPro" id="IPR007111">
    <property type="entry name" value="NACHT_NTPase"/>
</dbReference>
<feature type="transmembrane region" description="Helical" evidence="2">
    <location>
        <begin position="495"/>
        <end position="514"/>
    </location>
</feature>
<feature type="transmembrane region" description="Helical" evidence="2">
    <location>
        <begin position="520"/>
        <end position="542"/>
    </location>
</feature>
<feature type="transmembrane region" description="Helical" evidence="2">
    <location>
        <begin position="593"/>
        <end position="610"/>
    </location>
</feature>
<accession>A0A8I0PAQ3</accession>
<feature type="transmembrane region" description="Helical" evidence="2">
    <location>
        <begin position="562"/>
        <end position="581"/>
    </location>
</feature>
<organism evidence="4 5">
    <name type="scientific">Streptomyces stelliscabiei</name>
    <dbReference type="NCBI Taxonomy" id="146820"/>
    <lineage>
        <taxon>Bacteria</taxon>
        <taxon>Bacillati</taxon>
        <taxon>Actinomycetota</taxon>
        <taxon>Actinomycetes</taxon>
        <taxon>Kitasatosporales</taxon>
        <taxon>Streptomycetaceae</taxon>
        <taxon>Streptomyces</taxon>
    </lineage>
</organism>
<keyword evidence="2" id="KW-0472">Membrane</keyword>
<proteinExistence type="predicted"/>
<dbReference type="PROSITE" id="PS50837">
    <property type="entry name" value="NACHT"/>
    <property type="match status" value="1"/>
</dbReference>
<feature type="transmembrane region" description="Helical" evidence="2">
    <location>
        <begin position="769"/>
        <end position="791"/>
    </location>
</feature>
<reference evidence="4 5" key="1">
    <citation type="submission" date="2020-10" db="EMBL/GenBank/DDBJ databases">
        <title>Sequencing the genomes of 1000 actinobacteria strains.</title>
        <authorList>
            <person name="Klenk H.-P."/>
        </authorList>
    </citation>
    <scope>NUCLEOTIDE SEQUENCE [LARGE SCALE GENOMIC DNA]</scope>
    <source>
        <strain evidence="4 5">DSM 41803</strain>
    </source>
</reference>
<dbReference type="GeneID" id="86829910"/>
<dbReference type="SUPFAM" id="SSF52540">
    <property type="entry name" value="P-loop containing nucleoside triphosphate hydrolases"/>
    <property type="match status" value="1"/>
</dbReference>
<feature type="transmembrane region" description="Helical" evidence="2">
    <location>
        <begin position="797"/>
        <end position="817"/>
    </location>
</feature>
<feature type="region of interest" description="Disordered" evidence="1">
    <location>
        <begin position="666"/>
        <end position="725"/>
    </location>
</feature>
<evidence type="ECO:0000256" key="1">
    <source>
        <dbReference type="SAM" id="MobiDB-lite"/>
    </source>
</evidence>
<dbReference type="RefSeq" id="WP_046917995.1">
    <property type="nucleotide sequence ID" value="NZ_JADBGF010000001.1"/>
</dbReference>
<keyword evidence="2" id="KW-0812">Transmembrane</keyword>
<feature type="transmembrane region" description="Helical" evidence="2">
    <location>
        <begin position="400"/>
        <end position="423"/>
    </location>
</feature>
<evidence type="ECO:0000256" key="2">
    <source>
        <dbReference type="SAM" id="Phobius"/>
    </source>
</evidence>